<accession>A0ABT5VRS2</accession>
<proteinExistence type="predicted"/>
<organism evidence="2 3">
    <name type="scientific">Paralabilibaculum antarcticum</name>
    <dbReference type="NCBI Taxonomy" id="2912572"/>
    <lineage>
        <taxon>Bacteria</taxon>
        <taxon>Pseudomonadati</taxon>
        <taxon>Bacteroidota</taxon>
        <taxon>Bacteroidia</taxon>
        <taxon>Marinilabiliales</taxon>
        <taxon>Marinifilaceae</taxon>
        <taxon>Paralabilibaculum</taxon>
    </lineage>
</organism>
<comment type="caution">
    <text evidence="2">The sequence shown here is derived from an EMBL/GenBank/DDBJ whole genome shotgun (WGS) entry which is preliminary data.</text>
</comment>
<feature type="chain" id="PRO_5045958149" description="Sensor of ECF-type sigma factor" evidence="1">
    <location>
        <begin position="21"/>
        <end position="156"/>
    </location>
</feature>
<dbReference type="RefSeq" id="WP_275109464.1">
    <property type="nucleotide sequence ID" value="NZ_JAKJSC010000001.1"/>
</dbReference>
<sequence length="156" mass="18687">MNRIVITLLLFIFVSSSSFAQERNGEGREKMRSRIEAQKISYITQKLDLSPKEAQQFWPLYNELEKKKHDIRVRSKILFKKLYRGKDSIPEEELLKISDNLIDLRLENVQLEKSYHIEYKKILPAKKILDLYHTEKQFQGMLLRQIKEKGRRQHGK</sequence>
<evidence type="ECO:0008006" key="4">
    <source>
        <dbReference type="Google" id="ProtNLM"/>
    </source>
</evidence>
<feature type="signal peptide" evidence="1">
    <location>
        <begin position="1"/>
        <end position="20"/>
    </location>
</feature>
<dbReference type="Proteomes" id="UP001528920">
    <property type="component" value="Unassembled WGS sequence"/>
</dbReference>
<dbReference type="EMBL" id="JAKJSC010000001">
    <property type="protein sequence ID" value="MDE5418131.1"/>
    <property type="molecule type" value="Genomic_DNA"/>
</dbReference>
<protein>
    <recommendedName>
        <fullName evidence="4">Sensor of ECF-type sigma factor</fullName>
    </recommendedName>
</protein>
<evidence type="ECO:0000256" key="1">
    <source>
        <dbReference type="SAM" id="SignalP"/>
    </source>
</evidence>
<keyword evidence="1" id="KW-0732">Signal</keyword>
<name>A0ABT5VRS2_9BACT</name>
<gene>
    <name evidence="2" type="ORF">L3049_08925</name>
</gene>
<evidence type="ECO:0000313" key="3">
    <source>
        <dbReference type="Proteomes" id="UP001528920"/>
    </source>
</evidence>
<keyword evidence="3" id="KW-1185">Reference proteome</keyword>
<evidence type="ECO:0000313" key="2">
    <source>
        <dbReference type="EMBL" id="MDE5418131.1"/>
    </source>
</evidence>
<reference evidence="2 3" key="1">
    <citation type="submission" date="2022-01" db="EMBL/GenBank/DDBJ databases">
        <title>Labilibaculum sp. nov, a marine bacterium isolated from Antarctica.</title>
        <authorList>
            <person name="Dai W."/>
        </authorList>
    </citation>
    <scope>NUCLEOTIDE SEQUENCE [LARGE SCALE GENOMIC DNA]</scope>
    <source>
        <strain evidence="2 3">DW002</strain>
    </source>
</reference>